<feature type="non-terminal residue" evidence="2">
    <location>
        <position position="91"/>
    </location>
</feature>
<gene>
    <name evidence="2" type="ORF">PFISCL1PPCAC_17117</name>
</gene>
<dbReference type="Proteomes" id="UP001432322">
    <property type="component" value="Unassembled WGS sequence"/>
</dbReference>
<protein>
    <recommendedName>
        <fullName evidence="4">Secreted protein</fullName>
    </recommendedName>
</protein>
<evidence type="ECO:0000313" key="2">
    <source>
        <dbReference type="EMBL" id="GMT25820.1"/>
    </source>
</evidence>
<proteinExistence type="predicted"/>
<reference evidence="2" key="1">
    <citation type="submission" date="2023-10" db="EMBL/GenBank/DDBJ databases">
        <title>Genome assembly of Pristionchus species.</title>
        <authorList>
            <person name="Yoshida K."/>
            <person name="Sommer R.J."/>
        </authorList>
    </citation>
    <scope>NUCLEOTIDE SEQUENCE</scope>
    <source>
        <strain evidence="2">RS5133</strain>
    </source>
</reference>
<organism evidence="2 3">
    <name type="scientific">Pristionchus fissidentatus</name>
    <dbReference type="NCBI Taxonomy" id="1538716"/>
    <lineage>
        <taxon>Eukaryota</taxon>
        <taxon>Metazoa</taxon>
        <taxon>Ecdysozoa</taxon>
        <taxon>Nematoda</taxon>
        <taxon>Chromadorea</taxon>
        <taxon>Rhabditida</taxon>
        <taxon>Rhabditina</taxon>
        <taxon>Diplogasteromorpha</taxon>
        <taxon>Diplogasteroidea</taxon>
        <taxon>Neodiplogasteridae</taxon>
        <taxon>Pristionchus</taxon>
    </lineage>
</organism>
<comment type="caution">
    <text evidence="2">The sequence shown here is derived from an EMBL/GenBank/DDBJ whole genome shotgun (WGS) entry which is preliminary data.</text>
</comment>
<dbReference type="EMBL" id="BTSY01000004">
    <property type="protein sequence ID" value="GMT25820.1"/>
    <property type="molecule type" value="Genomic_DNA"/>
</dbReference>
<feature type="chain" id="PRO_5043977864" description="Secreted protein" evidence="1">
    <location>
        <begin position="19"/>
        <end position="91"/>
    </location>
</feature>
<dbReference type="AlphaFoldDB" id="A0AAV5W1X1"/>
<accession>A0AAV5W1X1</accession>
<evidence type="ECO:0008006" key="4">
    <source>
        <dbReference type="Google" id="ProtNLM"/>
    </source>
</evidence>
<keyword evidence="3" id="KW-1185">Reference proteome</keyword>
<evidence type="ECO:0000313" key="3">
    <source>
        <dbReference type="Proteomes" id="UP001432322"/>
    </source>
</evidence>
<feature type="signal peptide" evidence="1">
    <location>
        <begin position="1"/>
        <end position="18"/>
    </location>
</feature>
<name>A0AAV5W1X1_9BILA</name>
<evidence type="ECO:0000256" key="1">
    <source>
        <dbReference type="SAM" id="SignalP"/>
    </source>
</evidence>
<sequence>MVFVITTSILLCFSMTRHCPIESCSRDSLELSSLPSPMPRLLSFPHWLDGKRGRRRSFGQRLSECSCRSCTAGNWERRRWRGDVHERTTCT</sequence>
<keyword evidence="1" id="KW-0732">Signal</keyword>